<dbReference type="RefSeq" id="WP_135502986.1">
    <property type="nucleotide sequence ID" value="NZ_CP181055.1"/>
</dbReference>
<keyword evidence="1" id="KW-0812">Transmembrane</keyword>
<evidence type="ECO:0000313" key="3">
    <source>
        <dbReference type="Proteomes" id="UP000525923"/>
    </source>
</evidence>
<proteinExistence type="predicted"/>
<dbReference type="AlphaFoldDB" id="A0A7W8CR20"/>
<sequence>MVKLITFLTTITILLLLNIGVSYVFQIQIIDIAFAFGLLGILITAPNNPLSDAFNANPFIEVEGERHAKFGKIPLFAAGTYFLVASVATFIHYQSYFI</sequence>
<name>A0A7W8CR20_9BACL</name>
<reference evidence="2 3" key="1">
    <citation type="submission" date="2020-08" db="EMBL/GenBank/DDBJ databases">
        <title>Genomic Encyclopedia of Type Strains, Phase IV (KMG-IV): sequencing the most valuable type-strain genomes for metagenomic binning, comparative biology and taxonomic classification.</title>
        <authorList>
            <person name="Goeker M."/>
        </authorList>
    </citation>
    <scope>NUCLEOTIDE SEQUENCE [LARGE SCALE GENOMIC DNA]</scope>
    <source>
        <strain evidence="2 3">DSM 15895</strain>
    </source>
</reference>
<evidence type="ECO:0000313" key="2">
    <source>
        <dbReference type="EMBL" id="MBB5179866.1"/>
    </source>
</evidence>
<keyword evidence="3" id="KW-1185">Reference proteome</keyword>
<dbReference type="OrthoDB" id="2428514at2"/>
<evidence type="ECO:0000256" key="1">
    <source>
        <dbReference type="SAM" id="Phobius"/>
    </source>
</evidence>
<feature type="transmembrane region" description="Helical" evidence="1">
    <location>
        <begin position="70"/>
        <end position="93"/>
    </location>
</feature>
<keyword evidence="1" id="KW-1133">Transmembrane helix</keyword>
<gene>
    <name evidence="2" type="ORF">HNQ44_001290</name>
</gene>
<dbReference type="EMBL" id="JACHHE010000003">
    <property type="protein sequence ID" value="MBB5179866.1"/>
    <property type="molecule type" value="Genomic_DNA"/>
</dbReference>
<protein>
    <submittedName>
        <fullName evidence="2">Uncharacterized protein</fullName>
    </submittedName>
</protein>
<organism evidence="2 3">
    <name type="scientific">Planococcus koreensis</name>
    <dbReference type="NCBI Taxonomy" id="112331"/>
    <lineage>
        <taxon>Bacteria</taxon>
        <taxon>Bacillati</taxon>
        <taxon>Bacillota</taxon>
        <taxon>Bacilli</taxon>
        <taxon>Bacillales</taxon>
        <taxon>Caryophanaceae</taxon>
        <taxon>Planococcus</taxon>
    </lineage>
</organism>
<keyword evidence="1" id="KW-0472">Membrane</keyword>
<dbReference type="Proteomes" id="UP000525923">
    <property type="component" value="Unassembled WGS sequence"/>
</dbReference>
<accession>A0A7W8CR20</accession>
<comment type="caution">
    <text evidence="2">The sequence shown here is derived from an EMBL/GenBank/DDBJ whole genome shotgun (WGS) entry which is preliminary data.</text>
</comment>